<evidence type="ECO:0000256" key="2">
    <source>
        <dbReference type="ARBA" id="ARBA00023125"/>
    </source>
</evidence>
<dbReference type="GO" id="GO:0003677">
    <property type="term" value="F:DNA binding"/>
    <property type="evidence" value="ECO:0007669"/>
    <property type="project" value="UniProtKB-KW"/>
</dbReference>
<dbReference type="PANTHER" id="PTHR37534:SF46">
    <property type="entry name" value="ZN(II)2CYS6 TRANSCRIPTION FACTOR (EUROFUNG)"/>
    <property type="match status" value="1"/>
</dbReference>
<evidence type="ECO:0008006" key="7">
    <source>
        <dbReference type="Google" id="ProtNLM"/>
    </source>
</evidence>
<evidence type="ECO:0000313" key="6">
    <source>
        <dbReference type="Proteomes" id="UP001161757"/>
    </source>
</evidence>
<gene>
    <name evidence="5" type="ORF">HRR80_007764</name>
</gene>
<dbReference type="EMBL" id="JAJGCB010000019">
    <property type="protein sequence ID" value="KAJ8988349.1"/>
    <property type="molecule type" value="Genomic_DNA"/>
</dbReference>
<comment type="subcellular location">
    <subcellularLocation>
        <location evidence="1">Nucleus</location>
    </subcellularLocation>
</comment>
<evidence type="ECO:0000256" key="1">
    <source>
        <dbReference type="ARBA" id="ARBA00004123"/>
    </source>
</evidence>
<dbReference type="Pfam" id="PF11951">
    <property type="entry name" value="Fungal_trans_2"/>
    <property type="match status" value="1"/>
</dbReference>
<feature type="compositionally biased region" description="Low complexity" evidence="4">
    <location>
        <begin position="1"/>
        <end position="25"/>
    </location>
</feature>
<name>A0AAN6IR80_EXODE</name>
<accession>A0AAN6IR80</accession>
<dbReference type="InterPro" id="IPR021858">
    <property type="entry name" value="Fun_TF"/>
</dbReference>
<organism evidence="5 6">
    <name type="scientific">Exophiala dermatitidis</name>
    <name type="common">Black yeast-like fungus</name>
    <name type="synonym">Wangiella dermatitidis</name>
    <dbReference type="NCBI Taxonomy" id="5970"/>
    <lineage>
        <taxon>Eukaryota</taxon>
        <taxon>Fungi</taxon>
        <taxon>Dikarya</taxon>
        <taxon>Ascomycota</taxon>
        <taxon>Pezizomycotina</taxon>
        <taxon>Eurotiomycetes</taxon>
        <taxon>Chaetothyriomycetidae</taxon>
        <taxon>Chaetothyriales</taxon>
        <taxon>Herpotrichiellaceae</taxon>
        <taxon>Exophiala</taxon>
    </lineage>
</organism>
<keyword evidence="3" id="KW-0539">Nucleus</keyword>
<dbReference type="GO" id="GO:0008270">
    <property type="term" value="F:zinc ion binding"/>
    <property type="evidence" value="ECO:0007669"/>
    <property type="project" value="InterPro"/>
</dbReference>
<dbReference type="SUPFAM" id="SSF57701">
    <property type="entry name" value="Zn2/Cys6 DNA-binding domain"/>
    <property type="match status" value="1"/>
</dbReference>
<dbReference type="PANTHER" id="PTHR37534">
    <property type="entry name" value="TRANSCRIPTIONAL ACTIVATOR PROTEIN UGA3"/>
    <property type="match status" value="1"/>
</dbReference>
<dbReference type="GO" id="GO:0005634">
    <property type="term" value="C:nucleus"/>
    <property type="evidence" value="ECO:0007669"/>
    <property type="project" value="UniProtKB-SubCell"/>
</dbReference>
<sequence length="637" mass="71137">MSVTSSTSTSSALIQPSQSPTTTNSSRKRSITGKRTNSLGWAKSDCHTCSSLGRHCDRRRPRCSACLDDGVICAGYVQQLDWERANRRLKKSRAKNSMTHTRPKPNSSATEATAPLQCSARLPTPSSFVFVEQHEPARRAVKRTSRKSARSPKTPSASDVKSRSSSISTTMSIPTPPSPSWAYDPNTPASPFCSSLLPTTSVTVNTRLDYYYRSVFCTSIPPQIGRHPDDFEYALAFYDSFFSYITLTYAVPVNPWQAALAHMKDDIPCVRDAAVALSRRQQAHLRSRPEGLSVLQLKTRALSVFATHLTDIPLESGISTSLLLIALDYTESGVSNWTIHLRGAFRILESNGGIRVAESRPHLRSQIAMLIWYDVTAALISRCGPVFPRSYLEALMLWQSESEWSILALNGLPDEMFLDMHQLAVAAARPETFSPENISELECRIWNAQIIMHEDEQLALMSRAWRAALLLYIARVFPRPDAQPCSSLELTSPTTPALNPHDLALEVLRTSEAIPAHSNYQKQCFMPVMLSACELTSADVQQRKFVLDFGERWKRRTGIWIFNAGLEFMAGVWERNQYIKSTPRHRCSIDQMGTDGLNGADNDIEHSVDASQTLEECIEVPWTEVFPRGVEHGFLFG</sequence>
<feature type="compositionally biased region" description="Basic residues" evidence="4">
    <location>
        <begin position="139"/>
        <end position="150"/>
    </location>
</feature>
<proteinExistence type="predicted"/>
<protein>
    <recommendedName>
        <fullName evidence="7">Zn(2)-C6 fungal-type domain-containing protein</fullName>
    </recommendedName>
</protein>
<feature type="region of interest" description="Disordered" evidence="4">
    <location>
        <begin position="91"/>
        <end position="114"/>
    </location>
</feature>
<dbReference type="Proteomes" id="UP001161757">
    <property type="component" value="Unassembled WGS sequence"/>
</dbReference>
<evidence type="ECO:0000313" key="5">
    <source>
        <dbReference type="EMBL" id="KAJ8988349.1"/>
    </source>
</evidence>
<dbReference type="GO" id="GO:0000981">
    <property type="term" value="F:DNA-binding transcription factor activity, RNA polymerase II-specific"/>
    <property type="evidence" value="ECO:0007669"/>
    <property type="project" value="InterPro"/>
</dbReference>
<comment type="caution">
    <text evidence="5">The sequence shown here is derived from an EMBL/GenBank/DDBJ whole genome shotgun (WGS) entry which is preliminary data.</text>
</comment>
<reference evidence="5" key="1">
    <citation type="submission" date="2023-01" db="EMBL/GenBank/DDBJ databases">
        <title>Exophiala dermititidis isolated from Cystic Fibrosis Patient.</title>
        <authorList>
            <person name="Kurbessoian T."/>
            <person name="Crocker A."/>
            <person name="Murante D."/>
            <person name="Hogan D.A."/>
            <person name="Stajich J.E."/>
        </authorList>
    </citation>
    <scope>NUCLEOTIDE SEQUENCE</scope>
    <source>
        <strain evidence="5">Ex8</strain>
    </source>
</reference>
<dbReference type="AlphaFoldDB" id="A0AAN6IR80"/>
<dbReference type="InterPro" id="IPR036864">
    <property type="entry name" value="Zn2-C6_fun-type_DNA-bd_sf"/>
</dbReference>
<keyword evidence="2" id="KW-0238">DNA-binding</keyword>
<evidence type="ECO:0000256" key="4">
    <source>
        <dbReference type="SAM" id="MobiDB-lite"/>
    </source>
</evidence>
<evidence type="ECO:0000256" key="3">
    <source>
        <dbReference type="ARBA" id="ARBA00023242"/>
    </source>
</evidence>
<feature type="region of interest" description="Disordered" evidence="4">
    <location>
        <begin position="133"/>
        <end position="179"/>
    </location>
</feature>
<feature type="region of interest" description="Disordered" evidence="4">
    <location>
        <begin position="1"/>
        <end position="36"/>
    </location>
</feature>
<feature type="compositionally biased region" description="Polar residues" evidence="4">
    <location>
        <begin position="95"/>
        <end position="111"/>
    </location>
</feature>
<feature type="compositionally biased region" description="Low complexity" evidence="4">
    <location>
        <begin position="155"/>
        <end position="173"/>
    </location>
</feature>